<accession>A0A0F9DXW6</accession>
<comment type="caution">
    <text evidence="2">The sequence shown here is derived from an EMBL/GenBank/DDBJ whole genome shotgun (WGS) entry which is preliminary data.</text>
</comment>
<protein>
    <submittedName>
        <fullName evidence="2">Uncharacterized protein</fullName>
    </submittedName>
</protein>
<sequence length="89" mass="8938">MGVLKHDGTVVNLDALAAIFDTNANGFGPETTKNPDMAGPVPAGAPMPWQGGYRSTGLRATSTGNQTVSLGRSSKLPVGNATLPGVTTG</sequence>
<evidence type="ECO:0000256" key="1">
    <source>
        <dbReference type="SAM" id="MobiDB-lite"/>
    </source>
</evidence>
<name>A0A0F9DXW6_9ZZZZ</name>
<dbReference type="EMBL" id="LAZR01027168">
    <property type="protein sequence ID" value="KKL66539.1"/>
    <property type="molecule type" value="Genomic_DNA"/>
</dbReference>
<dbReference type="AlphaFoldDB" id="A0A0F9DXW6"/>
<feature type="compositionally biased region" description="Low complexity" evidence="1">
    <location>
        <begin position="35"/>
        <end position="48"/>
    </location>
</feature>
<feature type="region of interest" description="Disordered" evidence="1">
    <location>
        <begin position="25"/>
        <end position="89"/>
    </location>
</feature>
<gene>
    <name evidence="2" type="ORF">LCGC14_2143990</name>
</gene>
<proteinExistence type="predicted"/>
<feature type="compositionally biased region" description="Polar residues" evidence="1">
    <location>
        <begin position="58"/>
        <end position="72"/>
    </location>
</feature>
<reference evidence="2" key="1">
    <citation type="journal article" date="2015" name="Nature">
        <title>Complex archaea that bridge the gap between prokaryotes and eukaryotes.</title>
        <authorList>
            <person name="Spang A."/>
            <person name="Saw J.H."/>
            <person name="Jorgensen S.L."/>
            <person name="Zaremba-Niedzwiedzka K."/>
            <person name="Martijn J."/>
            <person name="Lind A.E."/>
            <person name="van Eijk R."/>
            <person name="Schleper C."/>
            <person name="Guy L."/>
            <person name="Ettema T.J."/>
        </authorList>
    </citation>
    <scope>NUCLEOTIDE SEQUENCE</scope>
</reference>
<organism evidence="2">
    <name type="scientific">marine sediment metagenome</name>
    <dbReference type="NCBI Taxonomy" id="412755"/>
    <lineage>
        <taxon>unclassified sequences</taxon>
        <taxon>metagenomes</taxon>
        <taxon>ecological metagenomes</taxon>
    </lineage>
</organism>
<evidence type="ECO:0000313" key="2">
    <source>
        <dbReference type="EMBL" id="KKL66539.1"/>
    </source>
</evidence>